<dbReference type="STRING" id="1835702.A0A1F5LPQ0"/>
<evidence type="ECO:0000313" key="3">
    <source>
        <dbReference type="Proteomes" id="UP000177622"/>
    </source>
</evidence>
<protein>
    <recommendedName>
        <fullName evidence="1">F-box domain-containing protein</fullName>
    </recommendedName>
</protein>
<accession>A0A1F5LPQ0</accession>
<evidence type="ECO:0000313" key="2">
    <source>
        <dbReference type="EMBL" id="OGE55000.1"/>
    </source>
</evidence>
<comment type="caution">
    <text evidence="2">The sequence shown here is derived from an EMBL/GenBank/DDBJ whole genome shotgun (WGS) entry which is preliminary data.</text>
</comment>
<keyword evidence="3" id="KW-1185">Reference proteome</keyword>
<gene>
    <name evidence="2" type="ORF">PENARI_c005G01834</name>
</gene>
<dbReference type="AlphaFoldDB" id="A0A1F5LPQ0"/>
<dbReference type="RefSeq" id="XP_022490430.1">
    <property type="nucleotide sequence ID" value="XM_022629595.1"/>
</dbReference>
<name>A0A1F5LPQ0_PENAI</name>
<dbReference type="GeneID" id="34574329"/>
<dbReference type="Proteomes" id="UP000177622">
    <property type="component" value="Unassembled WGS sequence"/>
</dbReference>
<proteinExistence type="predicted"/>
<dbReference type="PROSITE" id="PS50181">
    <property type="entry name" value="FBOX"/>
    <property type="match status" value="1"/>
</dbReference>
<reference evidence="2 3" key="1">
    <citation type="journal article" date="2016" name="Sci. Rep.">
        <title>Penicillium arizonense, a new, genome sequenced fungal species, reveals a high chemical diversity in secreted metabolites.</title>
        <authorList>
            <person name="Grijseels S."/>
            <person name="Nielsen J.C."/>
            <person name="Randelovic M."/>
            <person name="Nielsen J."/>
            <person name="Nielsen K.F."/>
            <person name="Workman M."/>
            <person name="Frisvad J.C."/>
        </authorList>
    </citation>
    <scope>NUCLEOTIDE SEQUENCE [LARGE SCALE GENOMIC DNA]</scope>
    <source>
        <strain evidence="2 3">CBS 141311</strain>
    </source>
</reference>
<dbReference type="EMBL" id="LXJU01000005">
    <property type="protein sequence ID" value="OGE55000.1"/>
    <property type="molecule type" value="Genomic_DNA"/>
</dbReference>
<organism evidence="2 3">
    <name type="scientific">Penicillium arizonense</name>
    <dbReference type="NCBI Taxonomy" id="1835702"/>
    <lineage>
        <taxon>Eukaryota</taxon>
        <taxon>Fungi</taxon>
        <taxon>Dikarya</taxon>
        <taxon>Ascomycota</taxon>
        <taxon>Pezizomycotina</taxon>
        <taxon>Eurotiomycetes</taxon>
        <taxon>Eurotiomycetidae</taxon>
        <taxon>Eurotiales</taxon>
        <taxon>Aspergillaceae</taxon>
        <taxon>Penicillium</taxon>
    </lineage>
</organism>
<dbReference type="InterPro" id="IPR001810">
    <property type="entry name" value="F-box_dom"/>
</dbReference>
<feature type="domain" description="F-box" evidence="1">
    <location>
        <begin position="1"/>
        <end position="44"/>
    </location>
</feature>
<dbReference type="OrthoDB" id="2520703at2759"/>
<evidence type="ECO:0000259" key="1">
    <source>
        <dbReference type="PROSITE" id="PS50181"/>
    </source>
</evidence>
<sequence>MFDDLPPEILHLVACDLRGEDLYHLVSSSRRLHIVFQQCLYTNVSICGWEPYDGIDQSAQIFLYAVTRTPRLASYVRSLKVECWVREIADADVWKGERAYRNIEFDGNLVRKLVSERTGYSEEERSKWLKELEQDNRDAWLALLIPQLKQLRRIRLTWPPYSSHYVLDMLQKAALEEESLFPYLEEAYGVWGNSENAFPSYQMQPFFKFPSMREVCCSMMTEYDNGDYSEFAKRDTLSPQCSNITDIDLQECNSVVGMREWVHACKALKSFRFIHGSRIVSNDDFQPRKIYESLSFHMSTLEFIWVEAHDGTIHLDTDDEWMGNFADFTVLKLICTSLPNLLGLDEHNLLL</sequence>